<comment type="subcellular location">
    <subcellularLocation>
        <location evidence="8">Cytoplasm</location>
    </subcellularLocation>
</comment>
<comment type="catalytic activity">
    <reaction evidence="8">
        <text>apo-[ACP] + CoA = holo-[ACP] + adenosine 3',5'-bisphosphate + H(+)</text>
        <dbReference type="Rhea" id="RHEA:12068"/>
        <dbReference type="Rhea" id="RHEA-COMP:9685"/>
        <dbReference type="Rhea" id="RHEA-COMP:9690"/>
        <dbReference type="ChEBI" id="CHEBI:15378"/>
        <dbReference type="ChEBI" id="CHEBI:29999"/>
        <dbReference type="ChEBI" id="CHEBI:57287"/>
        <dbReference type="ChEBI" id="CHEBI:58343"/>
        <dbReference type="ChEBI" id="CHEBI:64479"/>
        <dbReference type="EC" id="2.7.8.7"/>
    </reaction>
</comment>
<feature type="domain" description="4'-phosphopantetheinyl transferase" evidence="9">
    <location>
        <begin position="3"/>
        <end position="118"/>
    </location>
</feature>
<reference evidence="10 11" key="1">
    <citation type="journal article" date="2018" name="Genome Announc.">
        <title>Complete genomes of two Megasphaera elsdenii strains, NCIMB 702410 and ATCC 25940.</title>
        <authorList>
            <person name="Hatmaker E.A."/>
            <person name="O'Dell K."/>
            <person name="Riley L.A."/>
            <person name="Klingeman D.M."/>
            <person name="Guss A.M."/>
        </authorList>
    </citation>
    <scope>NUCLEOTIDE SEQUENCE [LARGE SCALE GENOMIC DNA]</scope>
    <source>
        <strain evidence="10 11">NCIMB702410</strain>
    </source>
</reference>
<dbReference type="EC" id="2.7.8.7" evidence="8"/>
<gene>
    <name evidence="8 10" type="primary">acpS</name>
    <name evidence="10" type="ORF">C6Y28_08965</name>
</gene>
<evidence type="ECO:0000256" key="7">
    <source>
        <dbReference type="ARBA" id="ARBA00023160"/>
    </source>
</evidence>
<dbReference type="InterPro" id="IPR037143">
    <property type="entry name" value="4-PPantetheinyl_Trfase_dom_sf"/>
</dbReference>
<sequence>MHCGTDIVQISRIADMASRHGHSLGRFFTAQELSYCQRPDDTWRAESLAGIFAAKEALFKALGTGFRHGKWTDVEVCHDSLGAPYYQFHGYYAQAVPLKTEQPPSLSIAHDGDYAIAFTVLG</sequence>
<keyword evidence="4 8" id="KW-0276">Fatty acid metabolism</keyword>
<name>A0A2S0M8H6_MEGEL</name>
<dbReference type="SUPFAM" id="SSF56214">
    <property type="entry name" value="4'-phosphopantetheinyl transferase"/>
    <property type="match status" value="1"/>
</dbReference>
<keyword evidence="7 8" id="KW-0275">Fatty acid biosynthesis</keyword>
<evidence type="ECO:0000313" key="10">
    <source>
        <dbReference type="EMBL" id="AVO27732.1"/>
    </source>
</evidence>
<dbReference type="EMBL" id="CP027569">
    <property type="protein sequence ID" value="AVO27732.1"/>
    <property type="molecule type" value="Genomic_DNA"/>
</dbReference>
<dbReference type="NCBIfam" id="TIGR00556">
    <property type="entry name" value="pantethn_trn"/>
    <property type="match status" value="1"/>
</dbReference>
<dbReference type="NCBIfam" id="TIGR00516">
    <property type="entry name" value="acpS"/>
    <property type="match status" value="1"/>
</dbReference>
<dbReference type="Gene3D" id="3.90.470.20">
    <property type="entry name" value="4'-phosphopantetheinyl transferase domain"/>
    <property type="match status" value="1"/>
</dbReference>
<dbReference type="Proteomes" id="UP000238358">
    <property type="component" value="Chromosome"/>
</dbReference>
<dbReference type="AlphaFoldDB" id="A0A2S0M8H6"/>
<comment type="similarity">
    <text evidence="8">Belongs to the P-Pant transferase superfamily. AcpS family.</text>
</comment>
<comment type="function">
    <text evidence="8">Transfers the 4'-phosphopantetheine moiety from coenzyme A to a Ser of acyl-carrier-protein.</text>
</comment>
<dbReference type="InterPro" id="IPR008278">
    <property type="entry name" value="4-PPantetheinyl_Trfase_dom"/>
</dbReference>
<dbReference type="HAMAP" id="MF_00101">
    <property type="entry name" value="AcpS"/>
    <property type="match status" value="1"/>
</dbReference>
<dbReference type="InterPro" id="IPR002582">
    <property type="entry name" value="ACPS"/>
</dbReference>
<dbReference type="OrthoDB" id="517356at2"/>
<accession>A0A2S0M8H6</accession>
<keyword evidence="1 8" id="KW-0444">Lipid biosynthesis</keyword>
<evidence type="ECO:0000259" key="9">
    <source>
        <dbReference type="Pfam" id="PF01648"/>
    </source>
</evidence>
<proteinExistence type="inferred from homology"/>
<evidence type="ECO:0000256" key="6">
    <source>
        <dbReference type="ARBA" id="ARBA00023098"/>
    </source>
</evidence>
<evidence type="ECO:0000256" key="1">
    <source>
        <dbReference type="ARBA" id="ARBA00022516"/>
    </source>
</evidence>
<dbReference type="GO" id="GO:0000287">
    <property type="term" value="F:magnesium ion binding"/>
    <property type="evidence" value="ECO:0007669"/>
    <property type="project" value="UniProtKB-UniRule"/>
</dbReference>
<feature type="binding site" evidence="8">
    <location>
        <position position="56"/>
    </location>
    <ligand>
        <name>Mg(2+)</name>
        <dbReference type="ChEBI" id="CHEBI:18420"/>
    </ligand>
</feature>
<feature type="binding site" evidence="8">
    <location>
        <position position="6"/>
    </location>
    <ligand>
        <name>Mg(2+)</name>
        <dbReference type="ChEBI" id="CHEBI:18420"/>
    </ligand>
</feature>
<dbReference type="InterPro" id="IPR004568">
    <property type="entry name" value="Ppantetheine-prot_Trfase_dom"/>
</dbReference>
<keyword evidence="8" id="KW-0963">Cytoplasm</keyword>
<protein>
    <recommendedName>
        <fullName evidence="8">Holo-[acyl-carrier-protein] synthase</fullName>
        <shortName evidence="8">Holo-ACP synthase</shortName>
        <ecNumber evidence="8">2.7.8.7</ecNumber>
    </recommendedName>
    <alternativeName>
        <fullName evidence="8">4'-phosphopantetheinyl transferase AcpS</fullName>
    </alternativeName>
</protein>
<evidence type="ECO:0000256" key="2">
    <source>
        <dbReference type="ARBA" id="ARBA00022679"/>
    </source>
</evidence>
<dbReference type="GO" id="GO:0006633">
    <property type="term" value="P:fatty acid biosynthetic process"/>
    <property type="evidence" value="ECO:0007669"/>
    <property type="project" value="UniProtKB-UniRule"/>
</dbReference>
<dbReference type="RefSeq" id="WP_027895730.1">
    <property type="nucleotide sequence ID" value="NZ_CP027569.1"/>
</dbReference>
<evidence type="ECO:0000256" key="4">
    <source>
        <dbReference type="ARBA" id="ARBA00022832"/>
    </source>
</evidence>
<dbReference type="GO" id="GO:0005737">
    <property type="term" value="C:cytoplasm"/>
    <property type="evidence" value="ECO:0007669"/>
    <property type="project" value="UniProtKB-SubCell"/>
</dbReference>
<dbReference type="GO" id="GO:0008897">
    <property type="term" value="F:holo-[acyl-carrier-protein] synthase activity"/>
    <property type="evidence" value="ECO:0007669"/>
    <property type="project" value="UniProtKB-UniRule"/>
</dbReference>
<organism evidence="10 11">
    <name type="scientific">Megasphaera elsdenii</name>
    <dbReference type="NCBI Taxonomy" id="907"/>
    <lineage>
        <taxon>Bacteria</taxon>
        <taxon>Bacillati</taxon>
        <taxon>Bacillota</taxon>
        <taxon>Negativicutes</taxon>
        <taxon>Veillonellales</taxon>
        <taxon>Veillonellaceae</taxon>
        <taxon>Megasphaera</taxon>
    </lineage>
</organism>
<keyword evidence="5 8" id="KW-0460">Magnesium</keyword>
<evidence type="ECO:0000256" key="5">
    <source>
        <dbReference type="ARBA" id="ARBA00022842"/>
    </source>
</evidence>
<evidence type="ECO:0000313" key="11">
    <source>
        <dbReference type="Proteomes" id="UP000238358"/>
    </source>
</evidence>
<keyword evidence="2 8" id="KW-0808">Transferase</keyword>
<keyword evidence="3 8" id="KW-0479">Metal-binding</keyword>
<comment type="cofactor">
    <cofactor evidence="8">
        <name>Mg(2+)</name>
        <dbReference type="ChEBI" id="CHEBI:18420"/>
    </cofactor>
</comment>
<evidence type="ECO:0000256" key="3">
    <source>
        <dbReference type="ARBA" id="ARBA00022723"/>
    </source>
</evidence>
<evidence type="ECO:0000256" key="8">
    <source>
        <dbReference type="HAMAP-Rule" id="MF_00101"/>
    </source>
</evidence>
<keyword evidence="6 8" id="KW-0443">Lipid metabolism</keyword>
<dbReference type="Pfam" id="PF01648">
    <property type="entry name" value="ACPS"/>
    <property type="match status" value="1"/>
</dbReference>